<dbReference type="PIRSF" id="PIRSF038992">
    <property type="entry name" value="Aldolase_Ia"/>
    <property type="match status" value="1"/>
</dbReference>
<keyword evidence="2" id="KW-1185">Reference proteome</keyword>
<dbReference type="Pfam" id="PF01791">
    <property type="entry name" value="DeoC"/>
    <property type="match status" value="1"/>
</dbReference>
<comment type="caution">
    <text evidence="1">The sequence shown here is derived from an EMBL/GenBank/DDBJ whole genome shotgun (WGS) entry which is preliminary data.</text>
</comment>
<proteinExistence type="predicted"/>
<dbReference type="SUPFAM" id="SSF51569">
    <property type="entry name" value="Aldolase"/>
    <property type="match status" value="1"/>
</dbReference>
<dbReference type="InterPro" id="IPR041720">
    <property type="entry name" value="FbaB-like"/>
</dbReference>
<dbReference type="InterPro" id="IPR050456">
    <property type="entry name" value="DeoC/FbaB_aldolase"/>
</dbReference>
<protein>
    <submittedName>
        <fullName evidence="1">Class I fructose-bisphosphate aldolase</fullName>
    </submittedName>
</protein>
<accession>A0ABW3NHG9</accession>
<reference evidence="2" key="1">
    <citation type="journal article" date="2019" name="Int. J. Syst. Evol. Microbiol.">
        <title>The Global Catalogue of Microorganisms (GCM) 10K type strain sequencing project: providing services to taxonomists for standard genome sequencing and annotation.</title>
        <authorList>
            <consortium name="The Broad Institute Genomics Platform"/>
            <consortium name="The Broad Institute Genome Sequencing Center for Infectious Disease"/>
            <person name="Wu L."/>
            <person name="Ma J."/>
        </authorList>
    </citation>
    <scope>NUCLEOTIDE SEQUENCE [LARGE SCALE GENOMIC DNA]</scope>
    <source>
        <strain evidence="2">CCUG 56608</strain>
    </source>
</reference>
<dbReference type="PANTHER" id="PTHR47916">
    <property type="entry name" value="FRUCTOSE-BISPHOSPHATE ALDOLASE CLASS 1"/>
    <property type="match status" value="1"/>
</dbReference>
<dbReference type="Proteomes" id="UP001597041">
    <property type="component" value="Unassembled WGS sequence"/>
</dbReference>
<dbReference type="InterPro" id="IPR002915">
    <property type="entry name" value="DeoC/FbaB/LacD_aldolase"/>
</dbReference>
<name>A0ABW3NHG9_9BACI</name>
<dbReference type="PANTHER" id="PTHR47916:SF1">
    <property type="entry name" value="3-HYDROXY-5-PHOSPHONOOXYPENTANE-2,4-DIONE THIOLASE"/>
    <property type="match status" value="1"/>
</dbReference>
<dbReference type="SMART" id="SM01133">
    <property type="entry name" value="DeoC"/>
    <property type="match status" value="1"/>
</dbReference>
<evidence type="ECO:0000313" key="2">
    <source>
        <dbReference type="Proteomes" id="UP001597041"/>
    </source>
</evidence>
<dbReference type="RefSeq" id="WP_379592928.1">
    <property type="nucleotide sequence ID" value="NZ_JBHTKK010000017.1"/>
</dbReference>
<dbReference type="EMBL" id="JBHTKK010000017">
    <property type="protein sequence ID" value="MFD1067037.1"/>
    <property type="molecule type" value="Genomic_DNA"/>
</dbReference>
<sequence>MSKKRKLSRIFSENGKTIILALDAYYFSLKVDGIDKTINLLPELAEHGLNAVITTYGMAKMYVDSFTDLGMIIRADVSSDIFGNNVPRTSQLLSVEDAIKLGADGVMTMTFPGSENEMNSHQIAWNIARESETWNIPYFCETLPYSYHVTTPESNQTEFIAAASRVGTELGADIIKTRLRGDAEDSEIIRSAKKPVVVLGGPETQDILTYFKYVYHCMQVGAKGVAVGRKITLNSNPIGVVAGLNAIIHLEKPPEEALDIYHHVMSG</sequence>
<gene>
    <name evidence="1" type="ORF">ACFQ19_13485</name>
</gene>
<dbReference type="InterPro" id="IPR013785">
    <property type="entry name" value="Aldolase_TIM"/>
</dbReference>
<dbReference type="Gene3D" id="3.20.20.70">
    <property type="entry name" value="Aldolase class I"/>
    <property type="match status" value="1"/>
</dbReference>
<organism evidence="1 2">
    <name type="scientific">Oceanobacillus locisalsi</name>
    <dbReference type="NCBI Taxonomy" id="546107"/>
    <lineage>
        <taxon>Bacteria</taxon>
        <taxon>Bacillati</taxon>
        <taxon>Bacillota</taxon>
        <taxon>Bacilli</taxon>
        <taxon>Bacillales</taxon>
        <taxon>Bacillaceae</taxon>
        <taxon>Oceanobacillus</taxon>
    </lineage>
</organism>
<evidence type="ECO:0000313" key="1">
    <source>
        <dbReference type="EMBL" id="MFD1067037.1"/>
    </source>
</evidence>